<organism evidence="2 3">
    <name type="scientific">Ancylostoma ceylanicum</name>
    <dbReference type="NCBI Taxonomy" id="53326"/>
    <lineage>
        <taxon>Eukaryota</taxon>
        <taxon>Metazoa</taxon>
        <taxon>Ecdysozoa</taxon>
        <taxon>Nematoda</taxon>
        <taxon>Chromadorea</taxon>
        <taxon>Rhabditida</taxon>
        <taxon>Rhabditina</taxon>
        <taxon>Rhabditomorpha</taxon>
        <taxon>Strongyloidea</taxon>
        <taxon>Ancylostomatidae</taxon>
        <taxon>Ancylostomatinae</taxon>
        <taxon>Ancylostoma</taxon>
    </lineage>
</organism>
<feature type="region of interest" description="Disordered" evidence="1">
    <location>
        <begin position="1"/>
        <end position="30"/>
    </location>
</feature>
<evidence type="ECO:0000313" key="3">
    <source>
        <dbReference type="Proteomes" id="UP000054495"/>
    </source>
</evidence>
<sequence length="118" mass="13235">MPSLRVSRAPWESGKRELISTKDTETEKKQEREYRARAKNTIDSYQQQVASVFANPRKPGEGVYGEVFATSYEGKPTALKVIPFYGDEVIYDGKVPVVSNGSMDNILMRSKMPVNLAC</sequence>
<dbReference type="AlphaFoldDB" id="A0A0D6MCH0"/>
<evidence type="ECO:0000256" key="1">
    <source>
        <dbReference type="SAM" id="MobiDB-lite"/>
    </source>
</evidence>
<dbReference type="Gene3D" id="3.30.200.20">
    <property type="entry name" value="Phosphorylase Kinase, domain 1"/>
    <property type="match status" value="1"/>
</dbReference>
<feature type="compositionally biased region" description="Basic and acidic residues" evidence="1">
    <location>
        <begin position="13"/>
        <end position="30"/>
    </location>
</feature>
<reference evidence="2 3" key="1">
    <citation type="submission" date="2013-05" db="EMBL/GenBank/DDBJ databases">
        <title>Draft genome of the parasitic nematode Anyclostoma ceylanicum.</title>
        <authorList>
            <person name="Mitreva M."/>
        </authorList>
    </citation>
    <scope>NUCLEOTIDE SEQUENCE [LARGE SCALE GENOMIC DNA]</scope>
</reference>
<evidence type="ECO:0000313" key="2">
    <source>
        <dbReference type="EMBL" id="EPB78897.1"/>
    </source>
</evidence>
<proteinExistence type="predicted"/>
<dbReference type="Proteomes" id="UP000054495">
    <property type="component" value="Unassembled WGS sequence"/>
</dbReference>
<accession>A0A0D6MCH0</accession>
<name>A0A0D6MCH0_9BILA</name>
<protein>
    <submittedName>
        <fullName evidence="2">Uncharacterized protein</fullName>
    </submittedName>
</protein>
<dbReference type="EMBL" id="KE124803">
    <property type="protein sequence ID" value="EPB78897.1"/>
    <property type="molecule type" value="Genomic_DNA"/>
</dbReference>
<gene>
    <name evidence="2" type="ORF">ANCCEY_01960</name>
</gene>
<keyword evidence="3" id="KW-1185">Reference proteome</keyword>